<dbReference type="Proteomes" id="UP000289152">
    <property type="component" value="Unassembled WGS sequence"/>
</dbReference>
<evidence type="ECO:0000313" key="3">
    <source>
        <dbReference type="Proteomes" id="UP000289152"/>
    </source>
</evidence>
<keyword evidence="1" id="KW-0732">Signal</keyword>
<dbReference type="OrthoDB" id="6770063at2759"/>
<protein>
    <submittedName>
        <fullName evidence="2">Uncharacterized protein</fullName>
    </submittedName>
</protein>
<name>A0A4V1M4C6_TREME</name>
<gene>
    <name evidence="2" type="ORF">M231_02831</name>
</gene>
<dbReference type="InterPro" id="IPR035992">
    <property type="entry name" value="Ricin_B-like_lectins"/>
</dbReference>
<organism evidence="2 3">
    <name type="scientific">Tremella mesenterica</name>
    <name type="common">Jelly fungus</name>
    <dbReference type="NCBI Taxonomy" id="5217"/>
    <lineage>
        <taxon>Eukaryota</taxon>
        <taxon>Fungi</taxon>
        <taxon>Dikarya</taxon>
        <taxon>Basidiomycota</taxon>
        <taxon>Agaricomycotina</taxon>
        <taxon>Tremellomycetes</taxon>
        <taxon>Tremellales</taxon>
        <taxon>Tremellaceae</taxon>
        <taxon>Tremella</taxon>
    </lineage>
</organism>
<evidence type="ECO:0000256" key="1">
    <source>
        <dbReference type="SAM" id="SignalP"/>
    </source>
</evidence>
<evidence type="ECO:0000313" key="2">
    <source>
        <dbReference type="EMBL" id="RXK39897.1"/>
    </source>
</evidence>
<keyword evidence="3" id="KW-1185">Reference proteome</keyword>
<reference evidence="2 3" key="1">
    <citation type="submission" date="2016-06" db="EMBL/GenBank/DDBJ databases">
        <title>Evolution of pathogenesis and genome organization in the Tremellales.</title>
        <authorList>
            <person name="Cuomo C."/>
            <person name="Litvintseva A."/>
            <person name="Heitman J."/>
            <person name="Chen Y."/>
            <person name="Sun S."/>
            <person name="Springer D."/>
            <person name="Dromer F."/>
            <person name="Young S."/>
            <person name="Zeng Q."/>
            <person name="Chapman S."/>
            <person name="Gujja S."/>
            <person name="Saif S."/>
            <person name="Birren B."/>
        </authorList>
    </citation>
    <scope>NUCLEOTIDE SEQUENCE [LARGE SCALE GENOMIC DNA]</scope>
    <source>
        <strain evidence="2 3">ATCC 28783</strain>
    </source>
</reference>
<sequence length="337" mass="35687">MIRVTALLTVAMRLVPVFGHPTTALRKRDDTAIYIASMANPTLCMFWSMDTISTPTSLSCTLASCTQGTTQTWEYSPVVDQQALLYNGDKSCVLGGDHISEFMNSSCVNPQSASNSFALLQNVANSSICLNGDVSPKTFGRVSTGLCSESAPWIFGSTPTFSSLPTQVAYPVYKDTGENVRIHGLGRDDLCLTASAVPGDLVQESAIVLAPCVQDSSPMAKFSLFNAPPSSFPKSSYTGNLTFSSNGASPGTQYCLDTGDGPVMGTQLLTWGCKGGGSQTFELDNKLLKMAGTNWCATAVGPGELPGGTGDYKPMFSVVMDQCDSNRAAQHFYIGTT</sequence>
<dbReference type="SUPFAM" id="SSF50370">
    <property type="entry name" value="Ricin B-like lectins"/>
    <property type="match status" value="1"/>
</dbReference>
<dbReference type="InParanoid" id="A0A4V1M4C6"/>
<dbReference type="EMBL" id="SDIL01000025">
    <property type="protein sequence ID" value="RXK39897.1"/>
    <property type="molecule type" value="Genomic_DNA"/>
</dbReference>
<dbReference type="PROSITE" id="PS50231">
    <property type="entry name" value="RICIN_B_LECTIN"/>
    <property type="match status" value="1"/>
</dbReference>
<dbReference type="CDD" id="cd00161">
    <property type="entry name" value="beta-trefoil_Ricin-like"/>
    <property type="match status" value="1"/>
</dbReference>
<feature type="chain" id="PRO_5020226355" evidence="1">
    <location>
        <begin position="20"/>
        <end position="337"/>
    </location>
</feature>
<dbReference type="VEuPathDB" id="FungiDB:TREMEDRAFT_66011"/>
<dbReference type="AlphaFoldDB" id="A0A4V1M4C6"/>
<feature type="signal peptide" evidence="1">
    <location>
        <begin position="1"/>
        <end position="19"/>
    </location>
</feature>
<comment type="caution">
    <text evidence="2">The sequence shown here is derived from an EMBL/GenBank/DDBJ whole genome shotgun (WGS) entry which is preliminary data.</text>
</comment>
<dbReference type="Gene3D" id="2.80.10.50">
    <property type="match status" value="1"/>
</dbReference>
<proteinExistence type="predicted"/>
<accession>A0A4V1M4C6</accession>